<gene>
    <name evidence="2" type="ORF">N7496_012443</name>
</gene>
<evidence type="ECO:0000259" key="1">
    <source>
        <dbReference type="PROSITE" id="PS50181"/>
    </source>
</evidence>
<comment type="caution">
    <text evidence="2">The sequence shown here is derived from an EMBL/GenBank/DDBJ whole genome shotgun (WGS) entry which is preliminary data.</text>
</comment>
<evidence type="ECO:0000313" key="3">
    <source>
        <dbReference type="Proteomes" id="UP001147782"/>
    </source>
</evidence>
<accession>A0A9W9R7V3</accession>
<dbReference type="Proteomes" id="UP001147782">
    <property type="component" value="Unassembled WGS sequence"/>
</dbReference>
<reference evidence="2" key="1">
    <citation type="submission" date="2022-11" db="EMBL/GenBank/DDBJ databases">
        <authorList>
            <person name="Petersen C."/>
        </authorList>
    </citation>
    <scope>NUCLEOTIDE SEQUENCE</scope>
    <source>
        <strain evidence="2">IBT 29864</strain>
    </source>
</reference>
<organism evidence="2 3">
    <name type="scientific">Penicillium cataractarum</name>
    <dbReference type="NCBI Taxonomy" id="2100454"/>
    <lineage>
        <taxon>Eukaryota</taxon>
        <taxon>Fungi</taxon>
        <taxon>Dikarya</taxon>
        <taxon>Ascomycota</taxon>
        <taxon>Pezizomycotina</taxon>
        <taxon>Eurotiomycetes</taxon>
        <taxon>Eurotiomycetidae</taxon>
        <taxon>Eurotiales</taxon>
        <taxon>Aspergillaceae</taxon>
        <taxon>Penicillium</taxon>
    </lineage>
</organism>
<dbReference type="GeneID" id="81444535"/>
<reference evidence="2" key="2">
    <citation type="journal article" date="2023" name="IMA Fungus">
        <title>Comparative genomic study of the Penicillium genus elucidates a diverse pangenome and 15 lateral gene transfer events.</title>
        <authorList>
            <person name="Petersen C."/>
            <person name="Sorensen T."/>
            <person name="Nielsen M.R."/>
            <person name="Sondergaard T.E."/>
            <person name="Sorensen J.L."/>
            <person name="Fitzpatrick D.A."/>
            <person name="Frisvad J.C."/>
            <person name="Nielsen K.L."/>
        </authorList>
    </citation>
    <scope>NUCLEOTIDE SEQUENCE</scope>
    <source>
        <strain evidence="2">IBT 29864</strain>
    </source>
</reference>
<proteinExistence type="predicted"/>
<dbReference type="OrthoDB" id="9984533at2759"/>
<dbReference type="InterPro" id="IPR036047">
    <property type="entry name" value="F-box-like_dom_sf"/>
</dbReference>
<dbReference type="AlphaFoldDB" id="A0A9W9R7V3"/>
<dbReference type="SUPFAM" id="SSF81383">
    <property type="entry name" value="F-box domain"/>
    <property type="match status" value="1"/>
</dbReference>
<dbReference type="PROSITE" id="PS50181">
    <property type="entry name" value="FBOX"/>
    <property type="match status" value="1"/>
</dbReference>
<name>A0A9W9R7V3_9EURO</name>
<sequence length="309" mass="35973">MAPKSVSCGLCGAAFSRPYFISINKDAEKGPGLGQPRVEDMEWLGNARILYRSTEFSRTFRRANLSSIATQRNDGKFQVTGNLPYDEFENTDPDGLKVFQTTLRSYHDEKFRMYQGKIEYGQIASQHHQSWFLTVCTKAFAYNPLVASPELQQYYENLPEVKRNRDEREGCKARYLAARDPFGNLPAEILTMILVQLPLQSIGQLRLASAVIVDLQLSGSFWKKKLKFDMPWLWDFPYQTVERSSKRPDWLQIYNDIQSGSEGNGKRPFLSLANRRRIWRICEQIEPRLAQFQMERDMVDRKEKWVSEE</sequence>
<dbReference type="EMBL" id="JAPZBS010000010">
    <property type="protein sequence ID" value="KAJ5355231.1"/>
    <property type="molecule type" value="Genomic_DNA"/>
</dbReference>
<evidence type="ECO:0000313" key="2">
    <source>
        <dbReference type="EMBL" id="KAJ5355231.1"/>
    </source>
</evidence>
<protein>
    <recommendedName>
        <fullName evidence="1">F-box domain-containing protein</fullName>
    </recommendedName>
</protein>
<dbReference type="InterPro" id="IPR001810">
    <property type="entry name" value="F-box_dom"/>
</dbReference>
<feature type="domain" description="F-box" evidence="1">
    <location>
        <begin position="179"/>
        <end position="225"/>
    </location>
</feature>
<keyword evidence="3" id="KW-1185">Reference proteome</keyword>
<dbReference type="RefSeq" id="XP_056549254.1">
    <property type="nucleotide sequence ID" value="XM_056705356.1"/>
</dbReference>